<feature type="compositionally biased region" description="Low complexity" evidence="1">
    <location>
        <begin position="581"/>
        <end position="605"/>
    </location>
</feature>
<accession>A0A0N0DVV9</accession>
<dbReference type="OrthoDB" id="252965at2759"/>
<feature type="compositionally biased region" description="Polar residues" evidence="1">
    <location>
        <begin position="435"/>
        <end position="490"/>
    </location>
</feature>
<dbReference type="Proteomes" id="UP000037923">
    <property type="component" value="Unassembled WGS sequence"/>
</dbReference>
<dbReference type="EMBL" id="LGTL01000007">
    <property type="protein sequence ID" value="KPA80938.1"/>
    <property type="molecule type" value="Genomic_DNA"/>
</dbReference>
<keyword evidence="3" id="KW-1185">Reference proteome</keyword>
<feature type="compositionally biased region" description="Pro residues" evidence="1">
    <location>
        <begin position="544"/>
        <end position="555"/>
    </location>
</feature>
<feature type="compositionally biased region" description="Gly residues" evidence="1">
    <location>
        <begin position="115"/>
        <end position="131"/>
    </location>
</feature>
<feature type="region of interest" description="Disordered" evidence="1">
    <location>
        <begin position="173"/>
        <end position="633"/>
    </location>
</feature>
<reference evidence="2 3" key="1">
    <citation type="submission" date="2015-07" db="EMBL/GenBank/DDBJ databases">
        <title>High-quality genome of monoxenous trypanosomatid Leptomonas pyrrhocoris.</title>
        <authorList>
            <person name="Flegontov P."/>
            <person name="Butenko A."/>
            <person name="Firsov S."/>
            <person name="Vlcek C."/>
            <person name="Logacheva M.D."/>
            <person name="Field M."/>
            <person name="Filatov D."/>
            <person name="Flegontova O."/>
            <person name="Gerasimov E."/>
            <person name="Jackson A.P."/>
            <person name="Kelly S."/>
            <person name="Opperdoes F."/>
            <person name="O'Reilly A."/>
            <person name="Votypka J."/>
            <person name="Yurchenko V."/>
            <person name="Lukes J."/>
        </authorList>
    </citation>
    <scope>NUCLEOTIDE SEQUENCE [LARGE SCALE GENOMIC DNA]</scope>
    <source>
        <strain evidence="2">H10</strain>
    </source>
</reference>
<dbReference type="VEuPathDB" id="TriTrypDB:LpyrH10_07_1410"/>
<proteinExistence type="predicted"/>
<feature type="region of interest" description="Disordered" evidence="1">
    <location>
        <begin position="19"/>
        <end position="47"/>
    </location>
</feature>
<feature type="compositionally biased region" description="Pro residues" evidence="1">
    <location>
        <begin position="189"/>
        <end position="199"/>
    </location>
</feature>
<feature type="compositionally biased region" description="Low complexity" evidence="1">
    <location>
        <begin position="277"/>
        <end position="288"/>
    </location>
</feature>
<evidence type="ECO:0000313" key="3">
    <source>
        <dbReference type="Proteomes" id="UP000037923"/>
    </source>
</evidence>
<feature type="compositionally biased region" description="Gly residues" evidence="1">
    <location>
        <begin position="225"/>
        <end position="234"/>
    </location>
</feature>
<dbReference type="RefSeq" id="XP_015659377.1">
    <property type="nucleotide sequence ID" value="XM_015801976.1"/>
</dbReference>
<sequence length="633" mass="64596">MSVRAVGWLQSKLGLDIGARSADGDGGGHTDSLPTTELAGFASTDNRSSSVDAIAGTAANGQSEDADHTFTDAASQWEAKLGRVWRQANEKATRFWNTNVRSGGSGGSRNDPFGFGAGGAQGGGGNGGTGDGPELDENGLPVTKNWYYFDANLGRWTVSADAPQSVQREYYEQLEEAEKERTGQRTILAPPPPPPPPPAGMQRPPASMNVGAPPPPPGAKSVPGGLFGGGGAHVGRGPQYALPDYFGNAAPAPQPPYPGAPSHSQQTAPQQANHYVASSAYSGTAASAPIRSSPYPPASLSPPQDFRPPTQAAQSSPPTAATGLPARPSGYATAPYPPAAAAHPLYPSAAAPQPARAPTAVSRGSASPSNSSVHASYAAPSLPPWGAQGSSSPPYDASASPPATNMNMLRPRSHSESQEYPPPPPPPQHCPQQQLYSAYSPPQGSLNTYGSSLPETTDNFSSFVPTAPLTQASYNCSTSAPVNWSSNASLHAQGDPIGSTHGSAPLMPLPTAVATATSSNIASGAPSAMRSSPPPAWQSQASAPQPPQPPPPQQQAPPSLRTALAQSNPFAQRPGTNSVIAAPSTQTLPTPQQPQYATQLAMAPAAPAPAPAAAPTPARLPPPPPSFKPFTPS</sequence>
<evidence type="ECO:0000313" key="2">
    <source>
        <dbReference type="EMBL" id="KPA80938.1"/>
    </source>
</evidence>
<comment type="caution">
    <text evidence="2">The sequence shown here is derived from an EMBL/GenBank/DDBJ whole genome shotgun (WGS) entry which is preliminary data.</text>
</comment>
<feature type="compositionally biased region" description="Low complexity" evidence="1">
    <location>
        <begin position="331"/>
        <end position="378"/>
    </location>
</feature>
<gene>
    <name evidence="2" type="ORF">ABB37_04334</name>
</gene>
<dbReference type="GeneID" id="26904625"/>
<feature type="region of interest" description="Disordered" evidence="1">
    <location>
        <begin position="97"/>
        <end position="138"/>
    </location>
</feature>
<protein>
    <submittedName>
        <fullName evidence="2">Uncharacterized protein</fullName>
    </submittedName>
</protein>
<feature type="compositionally biased region" description="Polar residues" evidence="1">
    <location>
        <begin position="564"/>
        <end position="579"/>
    </location>
</feature>
<evidence type="ECO:0000256" key="1">
    <source>
        <dbReference type="SAM" id="MobiDB-lite"/>
    </source>
</evidence>
<feature type="compositionally biased region" description="Pro residues" evidence="1">
    <location>
        <begin position="606"/>
        <end position="633"/>
    </location>
</feature>
<feature type="compositionally biased region" description="Polar residues" evidence="1">
    <location>
        <begin position="262"/>
        <end position="273"/>
    </location>
</feature>
<dbReference type="AlphaFoldDB" id="A0A0N0DVV9"/>
<organism evidence="2 3">
    <name type="scientific">Leptomonas pyrrhocoris</name>
    <name type="common">Firebug parasite</name>
    <dbReference type="NCBI Taxonomy" id="157538"/>
    <lineage>
        <taxon>Eukaryota</taxon>
        <taxon>Discoba</taxon>
        <taxon>Euglenozoa</taxon>
        <taxon>Kinetoplastea</taxon>
        <taxon>Metakinetoplastina</taxon>
        <taxon>Trypanosomatida</taxon>
        <taxon>Trypanosomatidae</taxon>
        <taxon>Leishmaniinae</taxon>
        <taxon>Leptomonas</taxon>
    </lineage>
</organism>
<name>A0A0N0DVV9_LEPPY</name>
<feature type="compositionally biased region" description="Low complexity" evidence="1">
    <location>
        <begin position="522"/>
        <end position="543"/>
    </location>
</feature>
<feature type="compositionally biased region" description="Low complexity" evidence="1">
    <location>
        <begin position="390"/>
        <end position="403"/>
    </location>
</feature>
<feature type="compositionally biased region" description="Pro residues" evidence="1">
    <location>
        <begin position="420"/>
        <end position="429"/>
    </location>
</feature>
<dbReference type="OMA" id="DKATQYW"/>